<evidence type="ECO:0000313" key="2">
    <source>
        <dbReference type="EMBL" id="MBK0396933.1"/>
    </source>
</evidence>
<keyword evidence="3" id="KW-1185">Reference proteome</keyword>
<dbReference type="PANTHER" id="PTHR34387">
    <property type="entry name" value="SLR1258 PROTEIN"/>
    <property type="match status" value="1"/>
</dbReference>
<proteinExistence type="predicted"/>
<dbReference type="Gene3D" id="3.30.70.2970">
    <property type="entry name" value="Protein of unknown function (DUF541), domain 2"/>
    <property type="match status" value="1"/>
</dbReference>
<sequence length="236" mass="25705">MMFQKWVLLATLGLAAPAMSEELHYNVAEFSESASVRVPNDTMSVTLRVVESGASREAVSNKVTKRVNAVLARAKGNQAFEVESGSRSVYPEYDEKRVGIKGWTDSADIYVKSTDFAALSKLVADSQQDAMLGDVSFSVSPKKYAAAVDEASEQALRSFRTRAQKVSRTLGFANYKIVRVELHQSFENGEEGVAAAPMMAESFARSAKAMDAAMPMDLDAGVRTVRQTVRGSVQMQ</sequence>
<evidence type="ECO:0000256" key="1">
    <source>
        <dbReference type="SAM" id="SignalP"/>
    </source>
</evidence>
<accession>A0ABS1BUJ0</accession>
<dbReference type="Gene3D" id="3.30.110.170">
    <property type="entry name" value="Protein of unknown function (DUF541), domain 1"/>
    <property type="match status" value="1"/>
</dbReference>
<reference evidence="2 3" key="1">
    <citation type="journal article" date="2021" name="Pathogens">
        <title>Isolation and Characterization of Kingella bonacorsii sp. nov., A Novel Kingella Species Detected in a Stable Periodontitis Subject.</title>
        <authorList>
            <person name="Antezack A."/>
            <person name="Boxberger M."/>
            <person name="Rolland C."/>
            <person name="Monnet-Corti V."/>
            <person name="La Scola B."/>
        </authorList>
    </citation>
    <scope>NUCLEOTIDE SEQUENCE [LARGE SCALE GENOMIC DNA]</scope>
    <source>
        <strain evidence="2 3">Marseille-Q4569</strain>
    </source>
</reference>
<dbReference type="RefSeq" id="WP_200522970.1">
    <property type="nucleotide sequence ID" value="NZ_JAEHNZ010000003.1"/>
</dbReference>
<dbReference type="Proteomes" id="UP000614058">
    <property type="component" value="Unassembled WGS sequence"/>
</dbReference>
<feature type="chain" id="PRO_5047092849" evidence="1">
    <location>
        <begin position="21"/>
        <end position="236"/>
    </location>
</feature>
<keyword evidence="1" id="KW-0732">Signal</keyword>
<name>A0ABS1BUJ0_9NEIS</name>
<dbReference type="PANTHER" id="PTHR34387:SF1">
    <property type="entry name" value="PERIPLASMIC IMMUNOGENIC PROTEIN"/>
    <property type="match status" value="1"/>
</dbReference>
<evidence type="ECO:0000313" key="3">
    <source>
        <dbReference type="Proteomes" id="UP000614058"/>
    </source>
</evidence>
<protein>
    <submittedName>
        <fullName evidence="2">SIMPL domain-containing protein</fullName>
    </submittedName>
</protein>
<organism evidence="2 3">
    <name type="scientific">Kingella bonacorsii</name>
    <dbReference type="NCBI Taxonomy" id="2796361"/>
    <lineage>
        <taxon>Bacteria</taxon>
        <taxon>Pseudomonadati</taxon>
        <taxon>Pseudomonadota</taxon>
        <taxon>Betaproteobacteria</taxon>
        <taxon>Neisseriales</taxon>
        <taxon>Neisseriaceae</taxon>
        <taxon>Kingella</taxon>
    </lineage>
</organism>
<gene>
    <name evidence="2" type="ORF">JDW22_10205</name>
</gene>
<dbReference type="EMBL" id="JAEHNZ010000003">
    <property type="protein sequence ID" value="MBK0396933.1"/>
    <property type="molecule type" value="Genomic_DNA"/>
</dbReference>
<dbReference type="InterPro" id="IPR007497">
    <property type="entry name" value="SIMPL/DUF541"/>
</dbReference>
<dbReference type="Pfam" id="PF04402">
    <property type="entry name" value="SIMPL"/>
    <property type="match status" value="1"/>
</dbReference>
<dbReference type="InterPro" id="IPR052022">
    <property type="entry name" value="26kDa_periplasmic_antigen"/>
</dbReference>
<feature type="signal peptide" evidence="1">
    <location>
        <begin position="1"/>
        <end position="20"/>
    </location>
</feature>
<comment type="caution">
    <text evidence="2">The sequence shown here is derived from an EMBL/GenBank/DDBJ whole genome shotgun (WGS) entry which is preliminary data.</text>
</comment>